<keyword evidence="3" id="KW-0238">DNA-binding</keyword>
<dbReference type="Proteomes" id="UP000053789">
    <property type="component" value="Unassembled WGS sequence"/>
</dbReference>
<evidence type="ECO:0000313" key="8">
    <source>
        <dbReference type="EMBL" id="KIW92715.1"/>
    </source>
</evidence>
<dbReference type="InterPro" id="IPR051127">
    <property type="entry name" value="Fungal_SecMet_Regulators"/>
</dbReference>
<dbReference type="AlphaFoldDB" id="A0A0D2HPE3"/>
<dbReference type="RefSeq" id="XP_016619384.1">
    <property type="nucleotide sequence ID" value="XM_016764302.1"/>
</dbReference>
<evidence type="ECO:0000256" key="5">
    <source>
        <dbReference type="ARBA" id="ARBA00023242"/>
    </source>
</evidence>
<keyword evidence="5" id="KW-0539">Nucleus</keyword>
<dbReference type="HOGENOM" id="CLU_008599_1_0_1"/>
<feature type="region of interest" description="Disordered" evidence="6">
    <location>
        <begin position="148"/>
        <end position="183"/>
    </location>
</feature>
<dbReference type="GO" id="GO:0005634">
    <property type="term" value="C:nucleus"/>
    <property type="evidence" value="ECO:0007669"/>
    <property type="project" value="TreeGrafter"/>
</dbReference>
<dbReference type="GeneID" id="27699491"/>
<dbReference type="GO" id="GO:0000435">
    <property type="term" value="P:positive regulation of transcription from RNA polymerase II promoter by galactose"/>
    <property type="evidence" value="ECO:0007669"/>
    <property type="project" value="TreeGrafter"/>
</dbReference>
<dbReference type="CDD" id="cd12148">
    <property type="entry name" value="fungal_TF_MHR"/>
    <property type="match status" value="1"/>
</dbReference>
<dbReference type="CDD" id="cd00067">
    <property type="entry name" value="GAL4"/>
    <property type="match status" value="1"/>
</dbReference>
<dbReference type="InterPro" id="IPR036864">
    <property type="entry name" value="Zn2-C6_fun-type_DNA-bd_sf"/>
</dbReference>
<accession>A0A0D2HPE3</accession>
<evidence type="ECO:0000313" key="9">
    <source>
        <dbReference type="Proteomes" id="UP000053789"/>
    </source>
</evidence>
<evidence type="ECO:0000256" key="4">
    <source>
        <dbReference type="ARBA" id="ARBA00023163"/>
    </source>
</evidence>
<organism evidence="8 9">
    <name type="scientific">Cladophialophora bantiana (strain ATCC 10958 / CBS 173.52 / CDC B-1940 / NIH 8579)</name>
    <name type="common">Xylohypha bantiana</name>
    <dbReference type="NCBI Taxonomy" id="1442370"/>
    <lineage>
        <taxon>Eukaryota</taxon>
        <taxon>Fungi</taxon>
        <taxon>Dikarya</taxon>
        <taxon>Ascomycota</taxon>
        <taxon>Pezizomycotina</taxon>
        <taxon>Eurotiomycetes</taxon>
        <taxon>Chaetothyriomycetidae</taxon>
        <taxon>Chaetothyriales</taxon>
        <taxon>Herpotrichiellaceae</taxon>
        <taxon>Cladophialophora</taxon>
    </lineage>
</organism>
<keyword evidence="4" id="KW-0804">Transcription</keyword>
<evidence type="ECO:0000256" key="2">
    <source>
        <dbReference type="ARBA" id="ARBA00023015"/>
    </source>
</evidence>
<keyword evidence="1" id="KW-0479">Metal-binding</keyword>
<dbReference type="PROSITE" id="PS00463">
    <property type="entry name" value="ZN2_CY6_FUNGAL_1"/>
    <property type="match status" value="1"/>
</dbReference>
<keyword evidence="2" id="KW-0805">Transcription regulation</keyword>
<dbReference type="SMART" id="SM00906">
    <property type="entry name" value="Fungal_trans"/>
    <property type="match status" value="1"/>
</dbReference>
<dbReference type="PROSITE" id="PS50048">
    <property type="entry name" value="ZN2_CY6_FUNGAL_2"/>
    <property type="match status" value="1"/>
</dbReference>
<dbReference type="InterPro" id="IPR001138">
    <property type="entry name" value="Zn2Cys6_DnaBD"/>
</dbReference>
<evidence type="ECO:0000256" key="1">
    <source>
        <dbReference type="ARBA" id="ARBA00022723"/>
    </source>
</evidence>
<sequence>MQTHQPPTQHEFALIETRTTPRTLAHQSGARDARIKTACAECKRRKTKCDGTHPCYSCRWYKQPERCIYTFSRPALVLSRKNFESVRQRLETTTDILAKLFPSPSIDALSGLSREELLQRIGLSFESNASQDGPSRGSLAVTLLPVETGSQDSRGNPMDQDDTTSSVGLDSQQQDDASSEAGDDVNALSAMSNQPSSYVGPSSTMQMFRTILRIAPESVGQQQPTQSPTTSQRSASYRSPEVSHRTPPSLQMTERIGILIDAYFHWIHPATPILDQAEFRSVASAGTRNDPPWLCLFNMVLALGSIGSTRTDSREHLSYYHAAKSHLDVEGLGNKSFETLQALILMAGWYNHYRNRPNLASALLGAAFRMAYALGLHKEQPNSNQSSEHQELRRKIWWNLVVLDSAEAVTLGRTLDTKIFESEVRYPREVGPDGNDVVEAPSPSSTLVITIGFSRIMTDIQSRLMTSNTVPFAESLSLDAHLVDWYEALPTYFHKLVGMSNSAISQPSCLECFVQPFLTIRWRYLNLRMLLYRPSLMEAVLHRISFGGLTSDQRLCVRKCLTLSGETIDSVKARSSELPNQYIAWPSTWYLLQICMVPLLSLYVFREDGNEGHSETDPVHHLGFRHPGGVKDQVRQIRDECHRQVQATLRLMKEMEPWAVASGKMHDLITHLYEARDQHLRVWNNSDESPMIVLGSPENSSMQSSEAMNARALQADRASMNLGGPNLRTANPLQADGVVVPSNGLNPAVGMAQYSIGVHSNNSTTTNLNPSSEQFPRDFTIYNSFAWPNATLESLFDLPDDFQYMNQGMFGMG</sequence>
<dbReference type="SMART" id="SM00066">
    <property type="entry name" value="GAL4"/>
    <property type="match status" value="1"/>
</dbReference>
<feature type="region of interest" description="Disordered" evidence="6">
    <location>
        <begin position="217"/>
        <end position="249"/>
    </location>
</feature>
<dbReference type="OrthoDB" id="3362851at2759"/>
<evidence type="ECO:0000256" key="6">
    <source>
        <dbReference type="SAM" id="MobiDB-lite"/>
    </source>
</evidence>
<dbReference type="GO" id="GO:0000978">
    <property type="term" value="F:RNA polymerase II cis-regulatory region sequence-specific DNA binding"/>
    <property type="evidence" value="ECO:0007669"/>
    <property type="project" value="TreeGrafter"/>
</dbReference>
<evidence type="ECO:0000256" key="3">
    <source>
        <dbReference type="ARBA" id="ARBA00023125"/>
    </source>
</evidence>
<dbReference type="GO" id="GO:0000981">
    <property type="term" value="F:DNA-binding transcription factor activity, RNA polymerase II-specific"/>
    <property type="evidence" value="ECO:0007669"/>
    <property type="project" value="InterPro"/>
</dbReference>
<dbReference type="InterPro" id="IPR007219">
    <property type="entry name" value="XnlR_reg_dom"/>
</dbReference>
<feature type="domain" description="Zn(2)-C6 fungal-type" evidence="7">
    <location>
        <begin position="38"/>
        <end position="69"/>
    </location>
</feature>
<evidence type="ECO:0000259" key="7">
    <source>
        <dbReference type="PROSITE" id="PS50048"/>
    </source>
</evidence>
<dbReference type="SUPFAM" id="SSF57701">
    <property type="entry name" value="Zn2/Cys6 DNA-binding domain"/>
    <property type="match status" value="1"/>
</dbReference>
<dbReference type="EMBL" id="KN846988">
    <property type="protein sequence ID" value="KIW92715.1"/>
    <property type="molecule type" value="Genomic_DNA"/>
</dbReference>
<name>A0A0D2HPE3_CLAB1</name>
<protein>
    <recommendedName>
        <fullName evidence="7">Zn(2)-C6 fungal-type domain-containing protein</fullName>
    </recommendedName>
</protein>
<gene>
    <name evidence="8" type="ORF">Z519_06563</name>
</gene>
<dbReference type="PANTHER" id="PTHR47424">
    <property type="entry name" value="REGULATORY PROTEIN GAL4"/>
    <property type="match status" value="1"/>
</dbReference>
<dbReference type="Gene3D" id="4.10.240.10">
    <property type="entry name" value="Zn(2)-C6 fungal-type DNA-binding domain"/>
    <property type="match status" value="1"/>
</dbReference>
<dbReference type="Pfam" id="PF00172">
    <property type="entry name" value="Zn_clus"/>
    <property type="match status" value="1"/>
</dbReference>
<reference evidence="8" key="1">
    <citation type="submission" date="2015-01" db="EMBL/GenBank/DDBJ databases">
        <title>The Genome Sequence of Cladophialophora bantiana CBS 173.52.</title>
        <authorList>
            <consortium name="The Broad Institute Genomics Platform"/>
            <person name="Cuomo C."/>
            <person name="de Hoog S."/>
            <person name="Gorbushina A."/>
            <person name="Stielow B."/>
            <person name="Teixiera M."/>
            <person name="Abouelleil A."/>
            <person name="Chapman S.B."/>
            <person name="Priest M."/>
            <person name="Young S.K."/>
            <person name="Wortman J."/>
            <person name="Nusbaum C."/>
            <person name="Birren B."/>
        </authorList>
    </citation>
    <scope>NUCLEOTIDE SEQUENCE [LARGE SCALE GENOMIC DNA]</scope>
    <source>
        <strain evidence="8">CBS 173.52</strain>
    </source>
</reference>
<feature type="compositionally biased region" description="Low complexity" evidence="6">
    <location>
        <begin position="221"/>
        <end position="232"/>
    </location>
</feature>
<dbReference type="GO" id="GO:0008270">
    <property type="term" value="F:zinc ion binding"/>
    <property type="evidence" value="ECO:0007669"/>
    <property type="project" value="InterPro"/>
</dbReference>
<dbReference type="PANTHER" id="PTHR47424:SF5">
    <property type="entry name" value="ZN(II)2CYS6 TRANSCRIPTION FACTOR (EUROFUNG)"/>
    <property type="match status" value="1"/>
</dbReference>
<proteinExistence type="predicted"/>
<dbReference type="Pfam" id="PF04082">
    <property type="entry name" value="Fungal_trans"/>
    <property type="match status" value="1"/>
</dbReference>
<feature type="compositionally biased region" description="Polar residues" evidence="6">
    <location>
        <begin position="163"/>
        <end position="176"/>
    </location>
</feature>
<dbReference type="GO" id="GO:0006351">
    <property type="term" value="P:DNA-templated transcription"/>
    <property type="evidence" value="ECO:0007669"/>
    <property type="project" value="InterPro"/>
</dbReference>
<keyword evidence="9" id="KW-1185">Reference proteome</keyword>